<gene>
    <name evidence="3" type="ORF">KIW84_056586</name>
</gene>
<name>A0A9D5ALC5_PEA</name>
<accession>A0A9D5ALC5</accession>
<dbReference type="EMBL" id="JAMSHJ010000005">
    <property type="protein sequence ID" value="KAI5411576.1"/>
    <property type="molecule type" value="Genomic_DNA"/>
</dbReference>
<evidence type="ECO:0008006" key="5">
    <source>
        <dbReference type="Google" id="ProtNLM"/>
    </source>
</evidence>
<organism evidence="3 4">
    <name type="scientific">Pisum sativum</name>
    <name type="common">Garden pea</name>
    <name type="synonym">Lathyrus oleraceus</name>
    <dbReference type="NCBI Taxonomy" id="3888"/>
    <lineage>
        <taxon>Eukaryota</taxon>
        <taxon>Viridiplantae</taxon>
        <taxon>Streptophyta</taxon>
        <taxon>Embryophyta</taxon>
        <taxon>Tracheophyta</taxon>
        <taxon>Spermatophyta</taxon>
        <taxon>Magnoliopsida</taxon>
        <taxon>eudicotyledons</taxon>
        <taxon>Gunneridae</taxon>
        <taxon>Pentapetalae</taxon>
        <taxon>rosids</taxon>
        <taxon>fabids</taxon>
        <taxon>Fabales</taxon>
        <taxon>Fabaceae</taxon>
        <taxon>Papilionoideae</taxon>
        <taxon>50 kb inversion clade</taxon>
        <taxon>NPAAA clade</taxon>
        <taxon>Hologalegina</taxon>
        <taxon>IRL clade</taxon>
        <taxon>Fabeae</taxon>
        <taxon>Lathyrus</taxon>
    </lineage>
</organism>
<feature type="region of interest" description="Disordered" evidence="1">
    <location>
        <begin position="38"/>
        <end position="81"/>
    </location>
</feature>
<reference evidence="3 4" key="1">
    <citation type="journal article" date="2022" name="Nat. Genet.">
        <title>Improved pea reference genome and pan-genome highlight genomic features and evolutionary characteristics.</title>
        <authorList>
            <person name="Yang T."/>
            <person name="Liu R."/>
            <person name="Luo Y."/>
            <person name="Hu S."/>
            <person name="Wang D."/>
            <person name="Wang C."/>
            <person name="Pandey M.K."/>
            <person name="Ge S."/>
            <person name="Xu Q."/>
            <person name="Li N."/>
            <person name="Li G."/>
            <person name="Huang Y."/>
            <person name="Saxena R.K."/>
            <person name="Ji Y."/>
            <person name="Li M."/>
            <person name="Yan X."/>
            <person name="He Y."/>
            <person name="Liu Y."/>
            <person name="Wang X."/>
            <person name="Xiang C."/>
            <person name="Varshney R.K."/>
            <person name="Ding H."/>
            <person name="Gao S."/>
            <person name="Zong X."/>
        </authorList>
    </citation>
    <scope>NUCLEOTIDE SEQUENCE [LARGE SCALE GENOMIC DNA]</scope>
    <source>
        <strain evidence="3 4">cv. Zhongwan 6</strain>
    </source>
</reference>
<evidence type="ECO:0000256" key="1">
    <source>
        <dbReference type="SAM" id="MobiDB-lite"/>
    </source>
</evidence>
<keyword evidence="2" id="KW-1133">Transmembrane helix</keyword>
<keyword evidence="2" id="KW-0472">Membrane</keyword>
<keyword evidence="2" id="KW-0812">Transmembrane</keyword>
<proteinExistence type="predicted"/>
<evidence type="ECO:0000313" key="3">
    <source>
        <dbReference type="EMBL" id="KAI5411576.1"/>
    </source>
</evidence>
<dbReference type="Gramene" id="Psat05G0658600-T1">
    <property type="protein sequence ID" value="KAI5411576.1"/>
    <property type="gene ID" value="KIW84_056586"/>
</dbReference>
<evidence type="ECO:0000256" key="2">
    <source>
        <dbReference type="SAM" id="Phobius"/>
    </source>
</evidence>
<sequence>MALTAVSFIHMQLLPTPNFTSKKYMTVTIKCANDVESKAKVGRRKPGSTGKGGEGPGPKTTNSQLQRIPAKNSDDDDEDDDYQLNNNTFAFNNLNANEWLVIFLFLLSLWVLIVLILIKQYAKIELKVLPSLIVAVL</sequence>
<dbReference type="Proteomes" id="UP001058974">
    <property type="component" value="Chromosome 5"/>
</dbReference>
<comment type="caution">
    <text evidence="3">The sequence shown here is derived from an EMBL/GenBank/DDBJ whole genome shotgun (WGS) entry which is preliminary data.</text>
</comment>
<evidence type="ECO:0000313" key="4">
    <source>
        <dbReference type="Proteomes" id="UP001058974"/>
    </source>
</evidence>
<protein>
    <recommendedName>
        <fullName evidence="5">Transmembrane protein</fullName>
    </recommendedName>
</protein>
<keyword evidence="4" id="KW-1185">Reference proteome</keyword>
<dbReference type="AlphaFoldDB" id="A0A9D5ALC5"/>
<feature type="transmembrane region" description="Helical" evidence="2">
    <location>
        <begin position="99"/>
        <end position="118"/>
    </location>
</feature>